<name>A0A1Y3EN80_9BILA</name>
<evidence type="ECO:0000256" key="1">
    <source>
        <dbReference type="SAM" id="Phobius"/>
    </source>
</evidence>
<dbReference type="AlphaFoldDB" id="A0A1Y3EN80"/>
<organism evidence="2 3">
    <name type="scientific">Trichinella nativa</name>
    <dbReference type="NCBI Taxonomy" id="6335"/>
    <lineage>
        <taxon>Eukaryota</taxon>
        <taxon>Metazoa</taxon>
        <taxon>Ecdysozoa</taxon>
        <taxon>Nematoda</taxon>
        <taxon>Enoplea</taxon>
        <taxon>Dorylaimia</taxon>
        <taxon>Trichinellida</taxon>
        <taxon>Trichinellidae</taxon>
        <taxon>Trichinella</taxon>
    </lineage>
</organism>
<feature type="non-terminal residue" evidence="2">
    <location>
        <position position="66"/>
    </location>
</feature>
<gene>
    <name evidence="2" type="ORF">D917_07885</name>
</gene>
<evidence type="ECO:0000313" key="2">
    <source>
        <dbReference type="EMBL" id="OUC46230.1"/>
    </source>
</evidence>
<accession>A0A1Y3EN80</accession>
<protein>
    <submittedName>
        <fullName evidence="2">Uncharacterized protein</fullName>
    </submittedName>
</protein>
<keyword evidence="1" id="KW-0812">Transmembrane</keyword>
<proteinExistence type="predicted"/>
<keyword evidence="1" id="KW-0472">Membrane</keyword>
<keyword evidence="1" id="KW-1133">Transmembrane helix</keyword>
<evidence type="ECO:0000313" key="3">
    <source>
        <dbReference type="Proteomes" id="UP000243006"/>
    </source>
</evidence>
<comment type="caution">
    <text evidence="2">The sequence shown here is derived from an EMBL/GenBank/DDBJ whole genome shotgun (WGS) entry which is preliminary data.</text>
</comment>
<dbReference type="Proteomes" id="UP000243006">
    <property type="component" value="Unassembled WGS sequence"/>
</dbReference>
<reference evidence="2 3" key="1">
    <citation type="submission" date="2015-04" db="EMBL/GenBank/DDBJ databases">
        <title>Draft genome of the roundworm Trichinella nativa.</title>
        <authorList>
            <person name="Mitreva M."/>
        </authorList>
    </citation>
    <scope>NUCLEOTIDE SEQUENCE [LARGE SCALE GENOMIC DNA]</scope>
    <source>
        <strain evidence="2 3">ISS45</strain>
    </source>
</reference>
<feature type="transmembrane region" description="Helical" evidence="1">
    <location>
        <begin position="12"/>
        <end position="30"/>
    </location>
</feature>
<sequence>MWFCFTTHDGVFFVIRLCILSAQRLILCGFQRKLNSLKSTRVEMIYLLIMLSVIIQAWFFILVWPS</sequence>
<feature type="transmembrane region" description="Helical" evidence="1">
    <location>
        <begin position="42"/>
        <end position="64"/>
    </location>
</feature>
<dbReference type="EMBL" id="LVZM01007463">
    <property type="protein sequence ID" value="OUC46230.1"/>
    <property type="molecule type" value="Genomic_DNA"/>
</dbReference>